<reference evidence="2 3" key="1">
    <citation type="journal article" date="2010" name="Nature">
        <title>The Ectocarpus genome and the independent evolution of multicellularity in brown algae.</title>
        <authorList>
            <person name="Cock J.M."/>
            <person name="Sterck L."/>
            <person name="Rouze P."/>
            <person name="Scornet D."/>
            <person name="Allen A.E."/>
            <person name="Amoutzias G."/>
            <person name="Anthouard V."/>
            <person name="Artiguenave F."/>
            <person name="Aury J.M."/>
            <person name="Badger J.H."/>
            <person name="Beszteri B."/>
            <person name="Billiau K."/>
            <person name="Bonnet E."/>
            <person name="Bothwell J.H."/>
            <person name="Bowler C."/>
            <person name="Boyen C."/>
            <person name="Brownlee C."/>
            <person name="Carrano C.J."/>
            <person name="Charrier B."/>
            <person name="Cho G.Y."/>
            <person name="Coelho S.M."/>
            <person name="Collen J."/>
            <person name="Corre E."/>
            <person name="Da Silva C."/>
            <person name="Delage L."/>
            <person name="Delaroque N."/>
            <person name="Dittami S.M."/>
            <person name="Doulbeau S."/>
            <person name="Elias M."/>
            <person name="Farnham G."/>
            <person name="Gachon C.M."/>
            <person name="Gschloessl B."/>
            <person name="Heesch S."/>
            <person name="Jabbari K."/>
            <person name="Jubin C."/>
            <person name="Kawai H."/>
            <person name="Kimura K."/>
            <person name="Kloareg B."/>
            <person name="Kupper F.C."/>
            <person name="Lang D."/>
            <person name="Le Bail A."/>
            <person name="Leblanc C."/>
            <person name="Lerouge P."/>
            <person name="Lohr M."/>
            <person name="Lopez P.J."/>
            <person name="Martens C."/>
            <person name="Maumus F."/>
            <person name="Michel G."/>
            <person name="Miranda-Saavedra D."/>
            <person name="Morales J."/>
            <person name="Moreau H."/>
            <person name="Motomura T."/>
            <person name="Nagasato C."/>
            <person name="Napoli C.A."/>
            <person name="Nelson D.R."/>
            <person name="Nyvall-Collen P."/>
            <person name="Peters A.F."/>
            <person name="Pommier C."/>
            <person name="Potin P."/>
            <person name="Poulain J."/>
            <person name="Quesneville H."/>
            <person name="Read B."/>
            <person name="Rensing S.A."/>
            <person name="Ritter A."/>
            <person name="Rousvoal S."/>
            <person name="Samanta M."/>
            <person name="Samson G."/>
            <person name="Schroeder D.C."/>
            <person name="Segurens B."/>
            <person name="Strittmatter M."/>
            <person name="Tonon T."/>
            <person name="Tregear J.W."/>
            <person name="Valentin K."/>
            <person name="von Dassow P."/>
            <person name="Yamagishi T."/>
            <person name="Van de Peer Y."/>
            <person name="Wincker P."/>
        </authorList>
    </citation>
    <scope>NUCLEOTIDE SEQUENCE [LARGE SCALE GENOMIC DNA]</scope>
    <source>
        <strain evidence="3">Ec32 / CCAP1310/4</strain>
    </source>
</reference>
<dbReference type="EMBL" id="FN649746">
    <property type="protein sequence ID" value="CBJ27305.1"/>
    <property type="molecule type" value="Genomic_DNA"/>
</dbReference>
<feature type="region of interest" description="Disordered" evidence="1">
    <location>
        <begin position="55"/>
        <end position="74"/>
    </location>
</feature>
<feature type="region of interest" description="Disordered" evidence="1">
    <location>
        <begin position="104"/>
        <end position="157"/>
    </location>
</feature>
<dbReference type="AlphaFoldDB" id="D7G5I2"/>
<dbReference type="EMBL" id="FN648874">
    <property type="protein sequence ID" value="CBJ27305.1"/>
    <property type="molecule type" value="Genomic_DNA"/>
</dbReference>
<gene>
    <name evidence="2" type="ORF">Esi_0065_0064</name>
</gene>
<sequence length="157" mass="17840">MSSTFSDETWRYFREKCVSLLGDGSVVSAGLDNKSKSYRIHLVADLREGVRKEWRSTPIKRPKGRKTGRDRGAEHKFFEDWRPSEGGNVVERLRDSRHRIEAEAEAEVAAARTKRPRDCHASAAEHARPEKRGGKREGAGRPRGSFGPKKLRQRSRG</sequence>
<evidence type="ECO:0000313" key="2">
    <source>
        <dbReference type="EMBL" id="CBJ27305.1"/>
    </source>
</evidence>
<name>D7G5I2_ECTSI</name>
<evidence type="ECO:0000256" key="1">
    <source>
        <dbReference type="SAM" id="MobiDB-lite"/>
    </source>
</evidence>
<keyword evidence="3" id="KW-1185">Reference proteome</keyword>
<proteinExistence type="predicted"/>
<organism evidence="2 3">
    <name type="scientific">Ectocarpus siliculosus</name>
    <name type="common">Brown alga</name>
    <name type="synonym">Conferva siliculosa</name>
    <dbReference type="NCBI Taxonomy" id="2880"/>
    <lineage>
        <taxon>Eukaryota</taxon>
        <taxon>Sar</taxon>
        <taxon>Stramenopiles</taxon>
        <taxon>Ochrophyta</taxon>
        <taxon>PX clade</taxon>
        <taxon>Phaeophyceae</taxon>
        <taxon>Ectocarpales</taxon>
        <taxon>Ectocarpaceae</taxon>
        <taxon>Ectocarpus</taxon>
    </lineage>
</organism>
<evidence type="ECO:0000313" key="3">
    <source>
        <dbReference type="Proteomes" id="UP000002630"/>
    </source>
</evidence>
<protein>
    <submittedName>
        <fullName evidence="2">Uncharacterized protein</fullName>
    </submittedName>
</protein>
<accession>D7G5I2</accession>
<dbReference type="Proteomes" id="UP000002630">
    <property type="component" value="Linkage Group LG21"/>
</dbReference>
<feature type="compositionally biased region" description="Basic and acidic residues" evidence="1">
    <location>
        <begin position="116"/>
        <end position="140"/>
    </location>
</feature>
<dbReference type="InParanoid" id="D7G5I2"/>